<feature type="transmembrane region" description="Helical" evidence="1">
    <location>
        <begin position="83"/>
        <end position="103"/>
    </location>
</feature>
<gene>
    <name evidence="2" type="ORF">BT1A1_1806</name>
</gene>
<evidence type="ECO:0000256" key="1">
    <source>
        <dbReference type="SAM" id="Phobius"/>
    </source>
</evidence>
<keyword evidence="1" id="KW-0472">Membrane</keyword>
<dbReference type="GeneID" id="92961020"/>
<evidence type="ECO:0000313" key="3">
    <source>
        <dbReference type="Proteomes" id="UP000040576"/>
    </source>
</evidence>
<feature type="transmembrane region" description="Helical" evidence="1">
    <location>
        <begin position="61"/>
        <end position="77"/>
    </location>
</feature>
<keyword evidence="1" id="KW-0812">Transmembrane</keyword>
<sequence length="109" mass="12733">MSRPIICEQCHKVIEEKEDLVTASIFFRVKPYHYFCYGKDVRGARSVFFTNHPLNGISGNLSYLLTLLMTVALFLFTKSFIKYIALVYLITETGLRIYAYCTYSRHLKM</sequence>
<accession>A0A090IVA3</accession>
<keyword evidence="3" id="KW-1185">Reference proteome</keyword>
<dbReference type="AlphaFoldDB" id="A0A090IVA3"/>
<organism evidence="2 3">
    <name type="scientific">Caldibacillus thermoamylovorans</name>
    <dbReference type="NCBI Taxonomy" id="35841"/>
    <lineage>
        <taxon>Bacteria</taxon>
        <taxon>Bacillati</taxon>
        <taxon>Bacillota</taxon>
        <taxon>Bacilli</taxon>
        <taxon>Bacillales</taxon>
        <taxon>Bacillaceae</taxon>
        <taxon>Caldibacillus</taxon>
    </lineage>
</organism>
<dbReference type="RefSeq" id="WP_034770216.1">
    <property type="nucleotide sequence ID" value="NZ_CCRF01000052.1"/>
</dbReference>
<dbReference type="KEGG" id="bthv:CQJ30_09655"/>
<protein>
    <submittedName>
        <fullName evidence="2">Putative membrane protein</fullName>
    </submittedName>
</protein>
<evidence type="ECO:0000313" key="2">
    <source>
        <dbReference type="EMBL" id="CEE01632.1"/>
    </source>
</evidence>
<keyword evidence="1" id="KW-1133">Transmembrane helix</keyword>
<dbReference type="EMBL" id="CCRF01000052">
    <property type="protein sequence ID" value="CEE01632.1"/>
    <property type="molecule type" value="Genomic_DNA"/>
</dbReference>
<dbReference type="Proteomes" id="UP000040576">
    <property type="component" value="Unassembled WGS sequence"/>
</dbReference>
<reference evidence="2 3" key="1">
    <citation type="submission" date="2014-07" db="EMBL/GenBank/DDBJ databases">
        <authorList>
            <person name="Wibberg Daniel"/>
        </authorList>
    </citation>
    <scope>NUCLEOTIDE SEQUENCE [LARGE SCALE GENOMIC DNA]</scope>
</reference>
<name>A0A090IVA3_9BACI</name>
<proteinExistence type="predicted"/>
<dbReference type="OrthoDB" id="2657646at2"/>